<comment type="cofactor">
    <cofactor evidence="10">
        <name>Mg(2+)</name>
        <dbReference type="ChEBI" id="CHEBI:18420"/>
    </cofactor>
    <text evidence="10">Binds 1 Mg(2+) ion per subunit. The magnesium ion binds only when substrate is bound.</text>
</comment>
<dbReference type="PANTHER" id="PTHR10885:SF0">
    <property type="entry name" value="ISOPENTENYL-DIPHOSPHATE DELTA-ISOMERASE"/>
    <property type="match status" value="1"/>
</dbReference>
<evidence type="ECO:0000256" key="7">
    <source>
        <dbReference type="ARBA" id="ARBA00023211"/>
    </source>
</evidence>
<name>A0ABW4TIU5_9ACTN</name>
<dbReference type="RefSeq" id="WP_343916372.1">
    <property type="nucleotide sequence ID" value="NZ_BAAAJT010000002.1"/>
</dbReference>
<comment type="similarity">
    <text evidence="2 10">Belongs to the IPP isomerase type 1 family.</text>
</comment>
<dbReference type="Pfam" id="PF00293">
    <property type="entry name" value="NUDIX"/>
    <property type="match status" value="1"/>
</dbReference>
<protein>
    <recommendedName>
        <fullName evidence="3 10">Isopentenyl-diphosphate Delta-isomerase</fullName>
        <shortName evidence="10">IPP isomerase</shortName>
        <ecNumber evidence="3 10">5.3.3.2</ecNumber>
    </recommendedName>
    <alternativeName>
        <fullName evidence="10">IPP:DMAPP isomerase</fullName>
    </alternativeName>
    <alternativeName>
        <fullName evidence="10">Isopentenyl pyrophosphate isomerase</fullName>
    </alternativeName>
</protein>
<feature type="binding site" evidence="10">
    <location>
        <position position="34"/>
    </location>
    <ligand>
        <name>Mn(2+)</name>
        <dbReference type="ChEBI" id="CHEBI:29035"/>
    </ligand>
</feature>
<evidence type="ECO:0000256" key="1">
    <source>
        <dbReference type="ARBA" id="ARBA00004826"/>
    </source>
</evidence>
<dbReference type="PANTHER" id="PTHR10885">
    <property type="entry name" value="ISOPENTENYL-DIPHOSPHATE DELTA-ISOMERASE"/>
    <property type="match status" value="1"/>
</dbReference>
<accession>A0ABW4TIU5</accession>
<dbReference type="NCBIfam" id="TIGR02150">
    <property type="entry name" value="IPP_isom_1"/>
    <property type="match status" value="1"/>
</dbReference>
<comment type="subcellular location">
    <subcellularLocation>
        <location evidence="10">Cytoplasm</location>
    </subcellularLocation>
</comment>
<dbReference type="SUPFAM" id="SSF55811">
    <property type="entry name" value="Nudix"/>
    <property type="match status" value="1"/>
</dbReference>
<feature type="binding site" evidence="10">
    <location>
        <position position="118"/>
    </location>
    <ligand>
        <name>Mn(2+)</name>
        <dbReference type="ChEBI" id="CHEBI:29035"/>
    </ligand>
</feature>
<evidence type="ECO:0000313" key="13">
    <source>
        <dbReference type="EMBL" id="MFD1946325.1"/>
    </source>
</evidence>
<gene>
    <name evidence="10 13" type="primary">idi</name>
    <name evidence="13" type="ORF">ACFSDE_05935</name>
</gene>
<evidence type="ECO:0000256" key="3">
    <source>
        <dbReference type="ARBA" id="ARBA00012057"/>
    </source>
</evidence>
<comment type="function">
    <text evidence="10">Catalyzes the 1,3-allylic rearrangement of the homoallylic substrate isopentenyl (IPP) to its highly electrophilic allylic isomer, dimethylallyl diphosphate (DMAPP).</text>
</comment>
<feature type="region of interest" description="Disordered" evidence="11">
    <location>
        <begin position="170"/>
        <end position="193"/>
    </location>
</feature>
<evidence type="ECO:0000256" key="2">
    <source>
        <dbReference type="ARBA" id="ARBA00007579"/>
    </source>
</evidence>
<keyword evidence="9 10" id="KW-0413">Isomerase</keyword>
<dbReference type="InterPro" id="IPR056375">
    <property type="entry name" value="Idi_bact"/>
</dbReference>
<reference evidence="14" key="1">
    <citation type="journal article" date="2019" name="Int. J. Syst. Evol. Microbiol.">
        <title>The Global Catalogue of Microorganisms (GCM) 10K type strain sequencing project: providing services to taxonomists for standard genome sequencing and annotation.</title>
        <authorList>
            <consortium name="The Broad Institute Genomics Platform"/>
            <consortium name="The Broad Institute Genome Sequencing Center for Infectious Disease"/>
            <person name="Wu L."/>
            <person name="Ma J."/>
        </authorList>
    </citation>
    <scope>NUCLEOTIDE SEQUENCE [LARGE SCALE GENOMIC DNA]</scope>
    <source>
        <strain evidence="14">CGMCC 1.12477</strain>
    </source>
</reference>
<keyword evidence="7 10" id="KW-0464">Manganese</keyword>
<proteinExistence type="inferred from homology"/>
<comment type="catalytic activity">
    <reaction evidence="10">
        <text>isopentenyl diphosphate = dimethylallyl diphosphate</text>
        <dbReference type="Rhea" id="RHEA:23284"/>
        <dbReference type="ChEBI" id="CHEBI:57623"/>
        <dbReference type="ChEBI" id="CHEBI:128769"/>
        <dbReference type="EC" id="5.3.3.2"/>
    </reaction>
</comment>
<feature type="binding site" evidence="10">
    <location>
        <position position="27"/>
    </location>
    <ligand>
        <name>Mn(2+)</name>
        <dbReference type="ChEBI" id="CHEBI:29035"/>
    </ligand>
</feature>
<feature type="domain" description="Nudix hydrolase" evidence="12">
    <location>
        <begin position="32"/>
        <end position="168"/>
    </location>
</feature>
<dbReference type="NCBIfam" id="NF002995">
    <property type="entry name" value="PRK03759.1"/>
    <property type="match status" value="1"/>
</dbReference>
<comment type="pathway">
    <text evidence="1 10">Isoprenoid biosynthesis; dimethylallyl diphosphate biosynthesis; dimethylallyl diphosphate from isopentenyl diphosphate: step 1/1.</text>
</comment>
<dbReference type="InterPro" id="IPR015797">
    <property type="entry name" value="NUDIX_hydrolase-like_dom_sf"/>
</dbReference>
<dbReference type="InterPro" id="IPR011876">
    <property type="entry name" value="IsopentenylPP_isomerase_typ1"/>
</dbReference>
<evidence type="ECO:0000256" key="9">
    <source>
        <dbReference type="ARBA" id="ARBA00023235"/>
    </source>
</evidence>
<evidence type="ECO:0000259" key="12">
    <source>
        <dbReference type="PROSITE" id="PS51462"/>
    </source>
</evidence>
<keyword evidence="8 10" id="KW-0414">Isoprene biosynthesis</keyword>
<comment type="caution">
    <text evidence="13">The sequence shown here is derived from an EMBL/GenBank/DDBJ whole genome shotgun (WGS) entry which is preliminary data.</text>
</comment>
<feature type="active site" evidence="10">
    <location>
        <position position="118"/>
    </location>
</feature>
<keyword evidence="4 10" id="KW-0963">Cytoplasm</keyword>
<comment type="cofactor">
    <cofactor evidence="10">
        <name>Mn(2+)</name>
        <dbReference type="ChEBI" id="CHEBI:29035"/>
    </cofactor>
    <text evidence="10">Binds 1 Mn(2+) ion per subunit.</text>
</comment>
<keyword evidence="14" id="KW-1185">Reference proteome</keyword>
<sequence length="193" mass="21078">MSGHEELVVLLDDDGRAIGTHPKATVHHDRTPLHLAFSCYLLDADDRLLLTRRAGTKKTWPGVWTNTCCGHPGPGETVGAAVERRLHDELGLAVVDLRLALPGFRYRAVMADGTVENEICPVLVGRCRHPGDLDPDPEEVGATEWVPFEDLRRDVLSGAREVSPWCRQQLDQLPDHPGSAPPATDPLPPAARA</sequence>
<feature type="binding site" evidence="10">
    <location>
        <position position="71"/>
    </location>
    <ligand>
        <name>Mn(2+)</name>
        <dbReference type="ChEBI" id="CHEBI:29035"/>
    </ligand>
</feature>
<dbReference type="HAMAP" id="MF_00202">
    <property type="entry name" value="Idi"/>
    <property type="match status" value="1"/>
</dbReference>
<dbReference type="GO" id="GO:0004452">
    <property type="term" value="F:isopentenyl-diphosphate delta-isomerase activity"/>
    <property type="evidence" value="ECO:0007669"/>
    <property type="project" value="UniProtKB-EC"/>
</dbReference>
<evidence type="ECO:0000256" key="4">
    <source>
        <dbReference type="ARBA" id="ARBA00022490"/>
    </source>
</evidence>
<evidence type="ECO:0000256" key="10">
    <source>
        <dbReference type="HAMAP-Rule" id="MF_00202"/>
    </source>
</evidence>
<dbReference type="CDD" id="cd02885">
    <property type="entry name" value="NUDIX_IPP_Isomerase"/>
    <property type="match status" value="1"/>
</dbReference>
<dbReference type="PROSITE" id="PS51462">
    <property type="entry name" value="NUDIX"/>
    <property type="match status" value="1"/>
</dbReference>
<dbReference type="EC" id="5.3.3.2" evidence="3 10"/>
<feature type="compositionally biased region" description="Pro residues" evidence="11">
    <location>
        <begin position="179"/>
        <end position="193"/>
    </location>
</feature>
<dbReference type="InterPro" id="IPR000086">
    <property type="entry name" value="NUDIX_hydrolase_dom"/>
</dbReference>
<evidence type="ECO:0000256" key="6">
    <source>
        <dbReference type="ARBA" id="ARBA00022842"/>
    </source>
</evidence>
<dbReference type="PIRSF" id="PIRSF018427">
    <property type="entry name" value="Isopntndiph_ism"/>
    <property type="match status" value="1"/>
</dbReference>
<feature type="binding site" evidence="10">
    <location>
        <position position="89"/>
    </location>
    <ligand>
        <name>Mg(2+)</name>
        <dbReference type="ChEBI" id="CHEBI:18420"/>
    </ligand>
</feature>
<keyword evidence="5 10" id="KW-0479">Metal-binding</keyword>
<feature type="binding site" evidence="10">
    <location>
        <position position="116"/>
    </location>
    <ligand>
        <name>Mn(2+)</name>
        <dbReference type="ChEBI" id="CHEBI:29035"/>
    </ligand>
</feature>
<dbReference type="EMBL" id="JBHUGD010000003">
    <property type="protein sequence ID" value="MFD1946325.1"/>
    <property type="molecule type" value="Genomic_DNA"/>
</dbReference>
<evidence type="ECO:0000256" key="8">
    <source>
        <dbReference type="ARBA" id="ARBA00023229"/>
    </source>
</evidence>
<evidence type="ECO:0000256" key="11">
    <source>
        <dbReference type="SAM" id="MobiDB-lite"/>
    </source>
</evidence>
<evidence type="ECO:0000313" key="14">
    <source>
        <dbReference type="Proteomes" id="UP001597351"/>
    </source>
</evidence>
<keyword evidence="6 10" id="KW-0460">Magnesium</keyword>
<evidence type="ECO:0000256" key="5">
    <source>
        <dbReference type="ARBA" id="ARBA00022723"/>
    </source>
</evidence>
<dbReference type="Proteomes" id="UP001597351">
    <property type="component" value="Unassembled WGS sequence"/>
</dbReference>
<organism evidence="13 14">
    <name type="scientific">Nocardioides aestuarii</name>
    <dbReference type="NCBI Taxonomy" id="252231"/>
    <lineage>
        <taxon>Bacteria</taxon>
        <taxon>Bacillati</taxon>
        <taxon>Actinomycetota</taxon>
        <taxon>Actinomycetes</taxon>
        <taxon>Propionibacteriales</taxon>
        <taxon>Nocardioidaceae</taxon>
        <taxon>Nocardioides</taxon>
    </lineage>
</organism>
<feature type="active site" evidence="10">
    <location>
        <position position="69"/>
    </location>
</feature>
<dbReference type="Gene3D" id="3.90.79.10">
    <property type="entry name" value="Nucleoside Triphosphate Pyrophosphohydrolase"/>
    <property type="match status" value="1"/>
</dbReference>